<evidence type="ECO:0000259" key="1">
    <source>
        <dbReference type="Pfam" id="PF13490"/>
    </source>
</evidence>
<name>A0A6J6JNT0_9ZZZZ</name>
<organism evidence="2">
    <name type="scientific">freshwater metagenome</name>
    <dbReference type="NCBI Taxonomy" id="449393"/>
    <lineage>
        <taxon>unclassified sequences</taxon>
        <taxon>metagenomes</taxon>
        <taxon>ecological metagenomes</taxon>
    </lineage>
</organism>
<reference evidence="2" key="1">
    <citation type="submission" date="2020-05" db="EMBL/GenBank/DDBJ databases">
        <authorList>
            <person name="Chiriac C."/>
            <person name="Salcher M."/>
            <person name="Ghai R."/>
            <person name="Kavagutti S V."/>
        </authorList>
    </citation>
    <scope>NUCLEOTIDE SEQUENCE</scope>
</reference>
<protein>
    <submittedName>
        <fullName evidence="2">Unannotated protein</fullName>
    </submittedName>
</protein>
<gene>
    <name evidence="2" type="ORF">UFOPK2001_01040</name>
</gene>
<dbReference type="Pfam" id="PF13490">
    <property type="entry name" value="zf-HC2"/>
    <property type="match status" value="1"/>
</dbReference>
<sequence>MTNFDCQETKRHVHEYLHNELNESEIEDITAHLANCDSCETDYDMENLINGSIKEACDEVPPEELAQRVMAEIRRIQANGGTHAI</sequence>
<feature type="domain" description="Putative zinc-finger" evidence="1">
    <location>
        <begin position="6"/>
        <end position="39"/>
    </location>
</feature>
<proteinExistence type="predicted"/>
<accession>A0A6J6JNT0</accession>
<dbReference type="EMBL" id="CAEZVN010000129">
    <property type="protein sequence ID" value="CAB4639010.1"/>
    <property type="molecule type" value="Genomic_DNA"/>
</dbReference>
<dbReference type="AlphaFoldDB" id="A0A6J6JNT0"/>
<evidence type="ECO:0000313" key="2">
    <source>
        <dbReference type="EMBL" id="CAB4639010.1"/>
    </source>
</evidence>
<dbReference type="InterPro" id="IPR027383">
    <property type="entry name" value="Znf_put"/>
</dbReference>